<dbReference type="Proteomes" id="UP000076962">
    <property type="component" value="Unassembled WGS sequence"/>
</dbReference>
<dbReference type="EMBL" id="LUTY01001139">
    <property type="protein sequence ID" value="OAD22145.1"/>
    <property type="molecule type" value="Genomic_DNA"/>
</dbReference>
<keyword evidence="2" id="KW-1133">Transmembrane helix</keyword>
<name>A0A176S2A0_9GAMM</name>
<protein>
    <submittedName>
        <fullName evidence="3">Uncharacterized protein</fullName>
    </submittedName>
</protein>
<gene>
    <name evidence="3" type="ORF">THIOM_002066</name>
</gene>
<reference evidence="3 4" key="1">
    <citation type="submission" date="2016-05" db="EMBL/GenBank/DDBJ databases">
        <title>Single-cell genome of chain-forming Candidatus Thiomargarita nelsonii and comparison to other large sulfur-oxidizing bacteria.</title>
        <authorList>
            <person name="Winkel M."/>
            <person name="Salman V."/>
            <person name="Woyke T."/>
            <person name="Schulz-Vogt H."/>
            <person name="Richter M."/>
            <person name="Flood B."/>
            <person name="Bailey J."/>
            <person name="Amann R."/>
            <person name="Mussmann M."/>
        </authorList>
    </citation>
    <scope>NUCLEOTIDE SEQUENCE [LARGE SCALE GENOMIC DNA]</scope>
    <source>
        <strain evidence="3 4">THI036</strain>
    </source>
</reference>
<keyword evidence="2" id="KW-0472">Membrane</keyword>
<evidence type="ECO:0000313" key="3">
    <source>
        <dbReference type="EMBL" id="OAD22145.1"/>
    </source>
</evidence>
<comment type="caution">
    <text evidence="3">The sequence shown here is derived from an EMBL/GenBank/DDBJ whole genome shotgun (WGS) entry which is preliminary data.</text>
</comment>
<sequence>MITLNFEKASAWVAFIVGILIGIIVGFFAQPYLMEALNNSLYSENKTLKDKIEQLEQQLSKLTEETTQSVEAGIPTQSVGTRKMLSQQTFNGIEITLSSCEEAEPHSIACQFIINQPHDFIIIYAYGTVLKAQQNVIAHANAVAATGYEVSTLKTEEGEISSWKLLTPSAVPFTVRFWMPNEVATVADSVELFVKPEQGAATTVKFALVNIEVSG</sequence>
<feature type="coiled-coil region" evidence="1">
    <location>
        <begin position="38"/>
        <end position="72"/>
    </location>
</feature>
<evidence type="ECO:0000256" key="2">
    <source>
        <dbReference type="SAM" id="Phobius"/>
    </source>
</evidence>
<feature type="transmembrane region" description="Helical" evidence="2">
    <location>
        <begin position="12"/>
        <end position="33"/>
    </location>
</feature>
<dbReference type="AlphaFoldDB" id="A0A176S2A0"/>
<keyword evidence="1" id="KW-0175">Coiled coil</keyword>
<evidence type="ECO:0000313" key="4">
    <source>
        <dbReference type="Proteomes" id="UP000076962"/>
    </source>
</evidence>
<accession>A0A176S2A0</accession>
<keyword evidence="4" id="KW-1185">Reference proteome</keyword>
<proteinExistence type="predicted"/>
<keyword evidence="2" id="KW-0812">Transmembrane</keyword>
<organism evidence="3 4">
    <name type="scientific">Candidatus Thiomargarita nelsonii</name>
    <dbReference type="NCBI Taxonomy" id="1003181"/>
    <lineage>
        <taxon>Bacteria</taxon>
        <taxon>Pseudomonadati</taxon>
        <taxon>Pseudomonadota</taxon>
        <taxon>Gammaproteobacteria</taxon>
        <taxon>Thiotrichales</taxon>
        <taxon>Thiotrichaceae</taxon>
        <taxon>Thiomargarita</taxon>
    </lineage>
</organism>
<evidence type="ECO:0000256" key="1">
    <source>
        <dbReference type="SAM" id="Coils"/>
    </source>
</evidence>